<evidence type="ECO:0000256" key="10">
    <source>
        <dbReference type="PIRSR" id="PIRSR607992-1"/>
    </source>
</evidence>
<comment type="function">
    <text evidence="12">Membrane-anchoring subunit of succinate dehydrogenase (SDH) that is involved in complex II of the mitochondrial electron transport chain and is responsible for transferring electrons from succinate to ubiquinone (coenzyme Q).</text>
</comment>
<sequence length="181" mass="19871">MSFCVLARNIPKGIGLCTFKSPNIVFGNKLNLTKLVSQKQFTSFNQLPRNKNIKQLLSQAVVKNKQALRNASTDSDHRKLWTAERAISLLLLGVVPYGIISPNAVTDNLMAVLTVAHIHWGLEAVVVDYVRPLVFGPVIPKVSLIILYVISAATLGGLLYYNFTNIGIGKTIKKGWNPKSA</sequence>
<keyword evidence="11" id="KW-0408">Iron</keyword>
<proteinExistence type="inferred from homology"/>
<keyword evidence="11 12" id="KW-0479">Metal-binding</keyword>
<feature type="transmembrane region" description="Helical" evidence="12">
    <location>
        <begin position="86"/>
        <end position="105"/>
    </location>
</feature>
<comment type="subcellular location">
    <subcellularLocation>
        <location evidence="1 12">Mitochondrion inner membrane</location>
        <topology evidence="1 12">Multi-pass membrane protein</topology>
    </subcellularLocation>
</comment>
<feature type="binding site" evidence="10">
    <location>
        <position position="129"/>
    </location>
    <ligand>
        <name>a ubiquinone</name>
        <dbReference type="ChEBI" id="CHEBI:16389"/>
        <note>ligand shared with IP/SDHB</note>
    </ligand>
</feature>
<keyword evidence="12" id="KW-0816">Tricarboxylic acid cycle</keyword>
<keyword evidence="8 12" id="KW-0496">Mitochondrion</keyword>
<dbReference type="GeneID" id="108743913"/>
<dbReference type="KEGG" id="apln:108743913"/>
<organism evidence="13 14">
    <name type="scientific">Agrilus planipennis</name>
    <name type="common">Emerald ash borer</name>
    <name type="synonym">Agrilus marcopoli</name>
    <dbReference type="NCBI Taxonomy" id="224129"/>
    <lineage>
        <taxon>Eukaryota</taxon>
        <taxon>Metazoa</taxon>
        <taxon>Ecdysozoa</taxon>
        <taxon>Arthropoda</taxon>
        <taxon>Hexapoda</taxon>
        <taxon>Insecta</taxon>
        <taxon>Pterygota</taxon>
        <taxon>Neoptera</taxon>
        <taxon>Endopterygota</taxon>
        <taxon>Coleoptera</taxon>
        <taxon>Polyphaga</taxon>
        <taxon>Elateriformia</taxon>
        <taxon>Buprestoidea</taxon>
        <taxon>Buprestidae</taxon>
        <taxon>Agrilinae</taxon>
        <taxon>Agrilus</taxon>
    </lineage>
</organism>
<keyword evidence="3 12" id="KW-0813">Transport</keyword>
<evidence type="ECO:0000313" key="14">
    <source>
        <dbReference type="RefSeq" id="XP_018335018.1"/>
    </source>
</evidence>
<evidence type="ECO:0000313" key="15">
    <source>
        <dbReference type="RefSeq" id="XP_025835208.1"/>
    </source>
</evidence>
<dbReference type="GO" id="GO:0006121">
    <property type="term" value="P:mitochondrial electron transport, succinate to ubiquinone"/>
    <property type="evidence" value="ECO:0007669"/>
    <property type="project" value="TreeGrafter"/>
</dbReference>
<evidence type="ECO:0000256" key="8">
    <source>
        <dbReference type="ARBA" id="ARBA00023128"/>
    </source>
</evidence>
<dbReference type="PANTHER" id="PTHR13337">
    <property type="entry name" value="SUCCINATE DEHYDROGENASE"/>
    <property type="match status" value="1"/>
</dbReference>
<dbReference type="GO" id="GO:0048039">
    <property type="term" value="F:ubiquinone binding"/>
    <property type="evidence" value="ECO:0007669"/>
    <property type="project" value="TreeGrafter"/>
</dbReference>
<gene>
    <name evidence="14" type="primary">LOC108743913</name>
    <name evidence="15" type="synonym">LOC112905956</name>
</gene>
<comment type="caution">
    <text evidence="12">Lacks conserved residue(s) required for the propagation of feature annotation.</text>
</comment>
<keyword evidence="7 12" id="KW-1133">Transmembrane helix</keyword>
<keyword evidence="5 12" id="KW-0999">Mitochondrion inner membrane</keyword>
<dbReference type="STRING" id="224129.A0A1W4XRA8"/>
<evidence type="ECO:0000256" key="4">
    <source>
        <dbReference type="ARBA" id="ARBA00022692"/>
    </source>
</evidence>
<evidence type="ECO:0000256" key="7">
    <source>
        <dbReference type="ARBA" id="ARBA00022989"/>
    </source>
</evidence>
<feature type="transmembrane region" description="Helical" evidence="12">
    <location>
        <begin position="142"/>
        <end position="163"/>
    </location>
</feature>
<evidence type="ECO:0000256" key="5">
    <source>
        <dbReference type="ARBA" id="ARBA00022792"/>
    </source>
</evidence>
<dbReference type="AlphaFoldDB" id="A0A1W4XRA8"/>
<evidence type="ECO:0000256" key="1">
    <source>
        <dbReference type="ARBA" id="ARBA00004448"/>
    </source>
</evidence>
<keyword evidence="13" id="KW-1185">Reference proteome</keyword>
<feature type="binding site" description="axial binding residue" evidence="11">
    <location>
        <position position="117"/>
    </location>
    <ligand>
        <name>heme b</name>
        <dbReference type="ChEBI" id="CHEBI:60344"/>
        <note>ligand shared with SDHC</note>
    </ligand>
    <ligandPart>
        <name>Fe</name>
        <dbReference type="ChEBI" id="CHEBI:18248"/>
    </ligandPart>
</feature>
<protein>
    <recommendedName>
        <fullName evidence="12">Succinate dehydrogenase [ubiquinone] cytochrome b small subunit</fullName>
    </recommendedName>
</protein>
<dbReference type="InterPro" id="IPR007992">
    <property type="entry name" value="CybS"/>
</dbReference>
<keyword evidence="12" id="KW-0249">Electron transport</keyword>
<keyword evidence="4 12" id="KW-0812">Transmembrane</keyword>
<accession>A0A1W4XRA8</accession>
<evidence type="ECO:0000256" key="12">
    <source>
        <dbReference type="RuleBase" id="RU364031"/>
    </source>
</evidence>
<dbReference type="RefSeq" id="XP_025835208.1">
    <property type="nucleotide sequence ID" value="XM_025979423.1"/>
</dbReference>
<dbReference type="Gene3D" id="1.20.1300.10">
    <property type="entry name" value="Fumarate reductase/succinate dehydrogenase, transmembrane subunit"/>
    <property type="match status" value="1"/>
</dbReference>
<dbReference type="GO" id="GO:0005743">
    <property type="term" value="C:mitochondrial inner membrane"/>
    <property type="evidence" value="ECO:0007669"/>
    <property type="project" value="UniProtKB-SubCell"/>
</dbReference>
<dbReference type="KEGG" id="apln:112905956"/>
<dbReference type="RefSeq" id="XP_018335018.1">
    <property type="nucleotide sequence ID" value="XM_018479516.2"/>
</dbReference>
<dbReference type="Pfam" id="PF05328">
    <property type="entry name" value="CybS"/>
    <property type="match status" value="1"/>
</dbReference>
<keyword evidence="9 12" id="KW-0472">Membrane</keyword>
<evidence type="ECO:0000256" key="9">
    <source>
        <dbReference type="ARBA" id="ARBA00023136"/>
    </source>
</evidence>
<comment type="similarity">
    <text evidence="2 12">Belongs to the CybS family.</text>
</comment>
<dbReference type="Proteomes" id="UP000192223">
    <property type="component" value="Unplaced"/>
</dbReference>
<dbReference type="GO" id="GO:0006099">
    <property type="term" value="P:tricarboxylic acid cycle"/>
    <property type="evidence" value="ECO:0007669"/>
    <property type="project" value="UniProtKB-KW"/>
</dbReference>
<evidence type="ECO:0000256" key="6">
    <source>
        <dbReference type="ARBA" id="ARBA00022946"/>
    </source>
</evidence>
<dbReference type="OrthoDB" id="18577at2759"/>
<reference evidence="14 15" key="1">
    <citation type="submission" date="2025-04" db="UniProtKB">
        <authorList>
            <consortium name="RefSeq"/>
        </authorList>
    </citation>
    <scope>IDENTIFICATION</scope>
    <source>
        <tissue evidence="14 15">Entire body</tissue>
    </source>
</reference>
<evidence type="ECO:0000256" key="3">
    <source>
        <dbReference type="ARBA" id="ARBA00022448"/>
    </source>
</evidence>
<evidence type="ECO:0000256" key="2">
    <source>
        <dbReference type="ARBA" id="ARBA00007294"/>
    </source>
</evidence>
<dbReference type="InterPro" id="IPR034804">
    <property type="entry name" value="SQR/QFR_C/D"/>
</dbReference>
<keyword evidence="12" id="KW-0349">Heme</keyword>
<dbReference type="GO" id="GO:0046872">
    <property type="term" value="F:metal ion binding"/>
    <property type="evidence" value="ECO:0007669"/>
    <property type="project" value="UniProtKB-KW"/>
</dbReference>
<keyword evidence="6 12" id="KW-0809">Transit peptide</keyword>
<evidence type="ECO:0000256" key="11">
    <source>
        <dbReference type="PIRSR" id="PIRSR607992-2"/>
    </source>
</evidence>
<dbReference type="PANTHER" id="PTHR13337:SF2">
    <property type="entry name" value="SUCCINATE DEHYDROGENASE [UBIQUINONE] CYTOCHROME B SMALL SUBUNIT, MITOCHONDRIAL"/>
    <property type="match status" value="1"/>
</dbReference>
<dbReference type="GO" id="GO:0020037">
    <property type="term" value="F:heme binding"/>
    <property type="evidence" value="ECO:0007669"/>
    <property type="project" value="TreeGrafter"/>
</dbReference>
<name>A0A1W4XRA8_AGRPL</name>
<evidence type="ECO:0000313" key="13">
    <source>
        <dbReference type="Proteomes" id="UP000192223"/>
    </source>
</evidence>